<dbReference type="Pfam" id="PF06417">
    <property type="entry name" value="EMC4"/>
    <property type="match status" value="1"/>
</dbReference>
<sequence length="191" mass="20963">MSRSAIKKWSLDLNVKDSDVGVPETKLPLPLGMKRVAKIESQLTTSASKSNSQSELSAKEKQRAAAIIKKKSSAAMGLATSPAKSVLMQSFMMYMTGSNLNMMSISVTSMSILNPLKAILGINKQFAKFEDASGKVELQMPKLIFTLLNLVWLAVGLYKMSKMRLLPTTSADWSGRIVWKELMESTSIPPM</sequence>
<evidence type="ECO:0000256" key="1">
    <source>
        <dbReference type="ARBA" id="ARBA00004477"/>
    </source>
</evidence>
<dbReference type="AlphaFoldDB" id="A0AAD3CTZ1"/>
<evidence type="ECO:0000256" key="3">
    <source>
        <dbReference type="ARBA" id="ARBA00020820"/>
    </source>
</evidence>
<evidence type="ECO:0000313" key="10">
    <source>
        <dbReference type="Proteomes" id="UP001054902"/>
    </source>
</evidence>
<feature type="transmembrane region" description="Helical" evidence="8">
    <location>
        <begin position="100"/>
        <end position="120"/>
    </location>
</feature>
<accession>A0AAD3CTZ1</accession>
<comment type="caution">
    <text evidence="9">The sequence shown here is derived from an EMBL/GenBank/DDBJ whole genome shotgun (WGS) entry which is preliminary data.</text>
</comment>
<keyword evidence="5" id="KW-0256">Endoplasmic reticulum</keyword>
<keyword evidence="7 8" id="KW-0472">Membrane</keyword>
<protein>
    <recommendedName>
        <fullName evidence="3">ER membrane protein complex subunit 4</fullName>
    </recommendedName>
</protein>
<dbReference type="PANTHER" id="PTHR19315">
    <property type="entry name" value="ER MEMBRANE PROTEIN COMPLEX SUBUNIT 4"/>
    <property type="match status" value="1"/>
</dbReference>
<evidence type="ECO:0000256" key="4">
    <source>
        <dbReference type="ARBA" id="ARBA00022692"/>
    </source>
</evidence>
<dbReference type="InterPro" id="IPR009445">
    <property type="entry name" value="TMEM85/Emc4"/>
</dbReference>
<evidence type="ECO:0000256" key="6">
    <source>
        <dbReference type="ARBA" id="ARBA00022989"/>
    </source>
</evidence>
<dbReference type="Proteomes" id="UP001054902">
    <property type="component" value="Unassembled WGS sequence"/>
</dbReference>
<feature type="transmembrane region" description="Helical" evidence="8">
    <location>
        <begin position="140"/>
        <end position="158"/>
    </location>
</feature>
<keyword evidence="4 8" id="KW-0812">Transmembrane</keyword>
<comment type="subcellular location">
    <subcellularLocation>
        <location evidence="1">Endoplasmic reticulum membrane</location>
        <topology evidence="1">Multi-pass membrane protein</topology>
    </subcellularLocation>
</comment>
<evidence type="ECO:0000256" key="8">
    <source>
        <dbReference type="SAM" id="Phobius"/>
    </source>
</evidence>
<reference evidence="9 10" key="1">
    <citation type="journal article" date="2021" name="Sci. Rep.">
        <title>The genome of the diatom Chaetoceros tenuissimus carries an ancient integrated fragment of an extant virus.</title>
        <authorList>
            <person name="Hongo Y."/>
            <person name="Kimura K."/>
            <person name="Takaki Y."/>
            <person name="Yoshida Y."/>
            <person name="Baba S."/>
            <person name="Kobayashi G."/>
            <person name="Nagasaki K."/>
            <person name="Hano T."/>
            <person name="Tomaru Y."/>
        </authorList>
    </citation>
    <scope>NUCLEOTIDE SEQUENCE [LARGE SCALE GENOMIC DNA]</scope>
    <source>
        <strain evidence="9 10">NIES-3715</strain>
    </source>
</reference>
<evidence type="ECO:0000256" key="2">
    <source>
        <dbReference type="ARBA" id="ARBA00007715"/>
    </source>
</evidence>
<evidence type="ECO:0000256" key="7">
    <source>
        <dbReference type="ARBA" id="ARBA00023136"/>
    </source>
</evidence>
<organism evidence="9 10">
    <name type="scientific">Chaetoceros tenuissimus</name>
    <dbReference type="NCBI Taxonomy" id="426638"/>
    <lineage>
        <taxon>Eukaryota</taxon>
        <taxon>Sar</taxon>
        <taxon>Stramenopiles</taxon>
        <taxon>Ochrophyta</taxon>
        <taxon>Bacillariophyta</taxon>
        <taxon>Coscinodiscophyceae</taxon>
        <taxon>Chaetocerotophycidae</taxon>
        <taxon>Chaetocerotales</taxon>
        <taxon>Chaetocerotaceae</taxon>
        <taxon>Chaetoceros</taxon>
    </lineage>
</organism>
<comment type="similarity">
    <text evidence="2">Belongs to the EMC4 family.</text>
</comment>
<gene>
    <name evidence="9" type="ORF">CTEN210_08404</name>
</gene>
<evidence type="ECO:0000313" key="9">
    <source>
        <dbReference type="EMBL" id="GFH51928.1"/>
    </source>
</evidence>
<evidence type="ECO:0000256" key="5">
    <source>
        <dbReference type="ARBA" id="ARBA00022824"/>
    </source>
</evidence>
<name>A0AAD3CTZ1_9STRA</name>
<proteinExistence type="inferred from homology"/>
<keyword evidence="6 8" id="KW-1133">Transmembrane helix</keyword>
<keyword evidence="10" id="KW-1185">Reference proteome</keyword>
<dbReference type="EMBL" id="BLLK01000045">
    <property type="protein sequence ID" value="GFH51928.1"/>
    <property type="molecule type" value="Genomic_DNA"/>
</dbReference>
<dbReference type="GO" id="GO:0005789">
    <property type="term" value="C:endoplasmic reticulum membrane"/>
    <property type="evidence" value="ECO:0007669"/>
    <property type="project" value="UniProtKB-SubCell"/>
</dbReference>